<sequence length="87" mass="9932">MVREESCPPLSTLLPELCSHNLETLGPHVHMEYNKCIQQLCYVVSRLFPTLSDALQFDWCLLTFASARDLSGTEQSRASWGRCQTRD</sequence>
<evidence type="ECO:0000313" key="1">
    <source>
        <dbReference type="EMBL" id="GFO24598.1"/>
    </source>
</evidence>
<name>A0AAV4C0J4_9GAST</name>
<dbReference type="EMBL" id="BLXT01005617">
    <property type="protein sequence ID" value="GFO24598.1"/>
    <property type="molecule type" value="Genomic_DNA"/>
</dbReference>
<gene>
    <name evidence="1" type="ORF">PoB_005110300</name>
</gene>
<evidence type="ECO:0000313" key="2">
    <source>
        <dbReference type="Proteomes" id="UP000735302"/>
    </source>
</evidence>
<proteinExistence type="predicted"/>
<dbReference type="AlphaFoldDB" id="A0AAV4C0J4"/>
<organism evidence="1 2">
    <name type="scientific">Plakobranchus ocellatus</name>
    <dbReference type="NCBI Taxonomy" id="259542"/>
    <lineage>
        <taxon>Eukaryota</taxon>
        <taxon>Metazoa</taxon>
        <taxon>Spiralia</taxon>
        <taxon>Lophotrochozoa</taxon>
        <taxon>Mollusca</taxon>
        <taxon>Gastropoda</taxon>
        <taxon>Heterobranchia</taxon>
        <taxon>Euthyneura</taxon>
        <taxon>Panpulmonata</taxon>
        <taxon>Sacoglossa</taxon>
        <taxon>Placobranchoidea</taxon>
        <taxon>Plakobranchidae</taxon>
        <taxon>Plakobranchus</taxon>
    </lineage>
</organism>
<reference evidence="1 2" key="1">
    <citation type="journal article" date="2021" name="Elife">
        <title>Chloroplast acquisition without the gene transfer in kleptoplastic sea slugs, Plakobranchus ocellatus.</title>
        <authorList>
            <person name="Maeda T."/>
            <person name="Takahashi S."/>
            <person name="Yoshida T."/>
            <person name="Shimamura S."/>
            <person name="Takaki Y."/>
            <person name="Nagai Y."/>
            <person name="Toyoda A."/>
            <person name="Suzuki Y."/>
            <person name="Arimoto A."/>
            <person name="Ishii H."/>
            <person name="Satoh N."/>
            <person name="Nishiyama T."/>
            <person name="Hasebe M."/>
            <person name="Maruyama T."/>
            <person name="Minagawa J."/>
            <person name="Obokata J."/>
            <person name="Shigenobu S."/>
        </authorList>
    </citation>
    <scope>NUCLEOTIDE SEQUENCE [LARGE SCALE GENOMIC DNA]</scope>
</reference>
<dbReference type="Proteomes" id="UP000735302">
    <property type="component" value="Unassembled WGS sequence"/>
</dbReference>
<keyword evidence="2" id="KW-1185">Reference proteome</keyword>
<comment type="caution">
    <text evidence="1">The sequence shown here is derived from an EMBL/GenBank/DDBJ whole genome shotgun (WGS) entry which is preliminary data.</text>
</comment>
<protein>
    <submittedName>
        <fullName evidence="1">Uncharacterized protein</fullName>
    </submittedName>
</protein>
<accession>A0AAV4C0J4</accession>